<proteinExistence type="predicted"/>
<keyword evidence="2" id="KW-1185">Reference proteome</keyword>
<comment type="caution">
    <text evidence="1">The sequence shown here is derived from an EMBL/GenBank/DDBJ whole genome shotgun (WGS) entry which is preliminary data.</text>
</comment>
<dbReference type="Proteomes" id="UP000821865">
    <property type="component" value="Chromosome 11"/>
</dbReference>
<sequence length="632" mass="70948">MCVTLNKSLKKKTSTPARRKVPVAACVLRKRLIRATAARERKKREVKRLSEKLRDTFTTSLDELVQDLPEIQKVAIRTAVMQQAAKSPRGHRYTTDWIMVCLLLRLTSPKCYRTLSDMKVLPLPSASRLVQLLKGLPCEYGLNKFALESIKVHMTGKPDHHTYGTIIIDEVKLRESTEFNRVSCKFDGFVNSGDIATADTNKLADHALVIMFNPMFESWVQPIASYATKGAAPGWVLAKIVLNTVLELNEHGAKVVAVISDGAGNNKSMWTHLGISGKLAGAQCKISHPCIDGAFLHFMCDVPHIIKCVRNHMMKHKYGQFLKDFLEMMNWTESNKNVKLFASAQTVESIRVTLMSVLSLIEFLHSKGVNYILTASLNQDPLERFFGLLRSFGGDEDHPTVTKFSQVFRILSLYTPVKMAVKGNCETGSDRVLLSAFESLGAKRQDALRQKSVHKEHVWKKLMAIPFTELCSAADDHGYNDPAPETTALYYLAGYVAFKLRKTTRCENCMKEALGSQDSIPHAAVLVIERAFVTGSLVFPSNKLFTCISSVEHTFKQVCKGETFGDLFWDVLDALIKKGTNTVGCPEHAEKLTAELIHFYLLTRMHFFARLKCQENDSAVRAQRERKKAKLV</sequence>
<evidence type="ECO:0000313" key="2">
    <source>
        <dbReference type="Proteomes" id="UP000821865"/>
    </source>
</evidence>
<evidence type="ECO:0000313" key="1">
    <source>
        <dbReference type="EMBL" id="KAH7970607.1"/>
    </source>
</evidence>
<organism evidence="1 2">
    <name type="scientific">Dermacentor silvarum</name>
    <name type="common">Tick</name>
    <dbReference type="NCBI Taxonomy" id="543639"/>
    <lineage>
        <taxon>Eukaryota</taxon>
        <taxon>Metazoa</taxon>
        <taxon>Ecdysozoa</taxon>
        <taxon>Arthropoda</taxon>
        <taxon>Chelicerata</taxon>
        <taxon>Arachnida</taxon>
        <taxon>Acari</taxon>
        <taxon>Parasitiformes</taxon>
        <taxon>Ixodida</taxon>
        <taxon>Ixodoidea</taxon>
        <taxon>Ixodidae</taxon>
        <taxon>Rhipicephalinae</taxon>
        <taxon>Dermacentor</taxon>
    </lineage>
</organism>
<name>A0ACB8DJJ0_DERSI</name>
<accession>A0ACB8DJJ0</accession>
<gene>
    <name evidence="1" type="ORF">HPB49_011941</name>
</gene>
<reference evidence="1" key="1">
    <citation type="submission" date="2020-05" db="EMBL/GenBank/DDBJ databases">
        <title>Large-scale comparative analyses of tick genomes elucidate their genetic diversity and vector capacities.</title>
        <authorList>
            <person name="Jia N."/>
            <person name="Wang J."/>
            <person name="Shi W."/>
            <person name="Du L."/>
            <person name="Sun Y."/>
            <person name="Zhan W."/>
            <person name="Jiang J."/>
            <person name="Wang Q."/>
            <person name="Zhang B."/>
            <person name="Ji P."/>
            <person name="Sakyi L.B."/>
            <person name="Cui X."/>
            <person name="Yuan T."/>
            <person name="Jiang B."/>
            <person name="Yang W."/>
            <person name="Lam T.T.-Y."/>
            <person name="Chang Q."/>
            <person name="Ding S."/>
            <person name="Wang X."/>
            <person name="Zhu J."/>
            <person name="Ruan X."/>
            <person name="Zhao L."/>
            <person name="Wei J."/>
            <person name="Que T."/>
            <person name="Du C."/>
            <person name="Cheng J."/>
            <person name="Dai P."/>
            <person name="Han X."/>
            <person name="Huang E."/>
            <person name="Gao Y."/>
            <person name="Liu J."/>
            <person name="Shao H."/>
            <person name="Ye R."/>
            <person name="Li L."/>
            <person name="Wei W."/>
            <person name="Wang X."/>
            <person name="Wang C."/>
            <person name="Yang T."/>
            <person name="Huo Q."/>
            <person name="Li W."/>
            <person name="Guo W."/>
            <person name="Chen H."/>
            <person name="Zhou L."/>
            <person name="Ni X."/>
            <person name="Tian J."/>
            <person name="Zhou Y."/>
            <person name="Sheng Y."/>
            <person name="Liu T."/>
            <person name="Pan Y."/>
            <person name="Xia L."/>
            <person name="Li J."/>
            <person name="Zhao F."/>
            <person name="Cao W."/>
        </authorList>
    </citation>
    <scope>NUCLEOTIDE SEQUENCE</scope>
    <source>
        <strain evidence="1">Dsil-2018</strain>
    </source>
</reference>
<protein>
    <submittedName>
        <fullName evidence="1">Uncharacterized protein</fullName>
    </submittedName>
</protein>
<dbReference type="EMBL" id="CM023480">
    <property type="protein sequence ID" value="KAH7970607.1"/>
    <property type="molecule type" value="Genomic_DNA"/>
</dbReference>